<evidence type="ECO:0000313" key="2">
    <source>
        <dbReference type="EMBL" id="TKG01341.1"/>
    </source>
</evidence>
<dbReference type="RefSeq" id="WP_129590032.1">
    <property type="nucleotide sequence ID" value="NZ_MCWG02000002.1"/>
</dbReference>
<keyword evidence="1" id="KW-1133">Transmembrane helix</keyword>
<reference evidence="2 3" key="1">
    <citation type="submission" date="2019-04" db="EMBL/GenBank/DDBJ databases">
        <title>A reverse ecology approach based on a biological definition of microbial populations.</title>
        <authorList>
            <person name="Arevalo P."/>
            <person name="Vaninsberghe D."/>
            <person name="Elsherbini J."/>
            <person name="Gore J."/>
            <person name="Polz M."/>
        </authorList>
    </citation>
    <scope>NUCLEOTIDE SEQUENCE [LARGE SCALE GENOMIC DNA]</scope>
    <source>
        <strain evidence="2 3">10N.222.48.A1</strain>
    </source>
</reference>
<evidence type="ECO:0000313" key="3">
    <source>
        <dbReference type="Proteomes" id="UP000305840"/>
    </source>
</evidence>
<dbReference type="EMBL" id="SYVO01000123">
    <property type="protein sequence ID" value="TKG01341.1"/>
    <property type="molecule type" value="Genomic_DNA"/>
</dbReference>
<dbReference type="AlphaFoldDB" id="A0A4U2FEJ2"/>
<feature type="transmembrane region" description="Helical" evidence="1">
    <location>
        <begin position="68"/>
        <end position="86"/>
    </location>
</feature>
<keyword evidence="1" id="KW-0812">Transmembrane</keyword>
<accession>A0A4U2FEJ2</accession>
<feature type="transmembrane region" description="Helical" evidence="1">
    <location>
        <begin position="107"/>
        <end position="126"/>
    </location>
</feature>
<organism evidence="2 3">
    <name type="scientific">Vibrio lentus</name>
    <dbReference type="NCBI Taxonomy" id="136468"/>
    <lineage>
        <taxon>Bacteria</taxon>
        <taxon>Pseudomonadati</taxon>
        <taxon>Pseudomonadota</taxon>
        <taxon>Gammaproteobacteria</taxon>
        <taxon>Vibrionales</taxon>
        <taxon>Vibrionaceae</taxon>
        <taxon>Vibrio</taxon>
    </lineage>
</organism>
<evidence type="ECO:0000256" key="1">
    <source>
        <dbReference type="SAM" id="Phobius"/>
    </source>
</evidence>
<gene>
    <name evidence="2" type="ORF">FCV91_23745</name>
</gene>
<dbReference type="Proteomes" id="UP000305840">
    <property type="component" value="Unassembled WGS sequence"/>
</dbReference>
<comment type="caution">
    <text evidence="2">The sequence shown here is derived from an EMBL/GenBank/DDBJ whole genome shotgun (WGS) entry which is preliminary data.</text>
</comment>
<protein>
    <submittedName>
        <fullName evidence="2">Uncharacterized protein</fullName>
    </submittedName>
</protein>
<proteinExistence type="predicted"/>
<sequence>MKKSENIFKKIYNTYKSTLFKGIDLSIPNQSSAKRSHLVDALTAFGLLLALFYAGLVIYRGAVIFNDILGAGGTIIWALVVLALSISTLIDNNIMAKKGYDRFYKRFFFKSLLTVAFGAISSYYSWQAMLGA</sequence>
<feature type="transmembrane region" description="Helical" evidence="1">
    <location>
        <begin position="41"/>
        <end position="62"/>
    </location>
</feature>
<keyword evidence="1" id="KW-0472">Membrane</keyword>
<name>A0A4U2FEJ2_9VIBR</name>